<evidence type="ECO:0000313" key="5">
    <source>
        <dbReference type="Proteomes" id="UP001138997"/>
    </source>
</evidence>
<dbReference type="Gene3D" id="3.30.450.40">
    <property type="match status" value="2"/>
</dbReference>
<dbReference type="Pfam" id="PF09339">
    <property type="entry name" value="HTH_IclR"/>
    <property type="match status" value="1"/>
</dbReference>
<keyword evidence="2" id="KW-0804">Transcription</keyword>
<comment type="caution">
    <text evidence="4">The sequence shown here is derived from an EMBL/GenBank/DDBJ whole genome shotgun (WGS) entry which is preliminary data.</text>
</comment>
<dbReference type="SUPFAM" id="SSF55781">
    <property type="entry name" value="GAF domain-like"/>
    <property type="match status" value="1"/>
</dbReference>
<dbReference type="PANTHER" id="PTHR30136">
    <property type="entry name" value="HELIX-TURN-HELIX TRANSCRIPTIONAL REGULATOR, ICLR FAMILY"/>
    <property type="match status" value="1"/>
</dbReference>
<evidence type="ECO:0000259" key="3">
    <source>
        <dbReference type="PROSITE" id="PS51077"/>
    </source>
</evidence>
<dbReference type="SMART" id="SM00346">
    <property type="entry name" value="HTH_ICLR"/>
    <property type="match status" value="1"/>
</dbReference>
<dbReference type="GO" id="GO:0045892">
    <property type="term" value="P:negative regulation of DNA-templated transcription"/>
    <property type="evidence" value="ECO:0007669"/>
    <property type="project" value="TreeGrafter"/>
</dbReference>
<reference evidence="4" key="1">
    <citation type="submission" date="2021-11" db="EMBL/GenBank/DDBJ databases">
        <title>Streptomyces corallinus and Kineosporia corallina sp. nov., two new coral-derived marine actinobacteria.</title>
        <authorList>
            <person name="Buangrab K."/>
            <person name="Sutthacheep M."/>
            <person name="Yeemin T."/>
            <person name="Harunari E."/>
            <person name="Igarashi Y."/>
            <person name="Sripreechasak P."/>
            <person name="Kanchanasin P."/>
            <person name="Tanasupawat S."/>
            <person name="Phongsopitanun W."/>
        </authorList>
    </citation>
    <scope>NUCLEOTIDE SEQUENCE</scope>
    <source>
        <strain evidence="4">JCM 31032</strain>
    </source>
</reference>
<protein>
    <submittedName>
        <fullName evidence="4">Helix-turn-helix domain-containing protein</fullName>
    </submittedName>
</protein>
<dbReference type="InterPro" id="IPR029016">
    <property type="entry name" value="GAF-like_dom_sf"/>
</dbReference>
<keyword evidence="5" id="KW-1185">Reference proteome</keyword>
<evidence type="ECO:0000256" key="1">
    <source>
        <dbReference type="ARBA" id="ARBA00023015"/>
    </source>
</evidence>
<dbReference type="InterPro" id="IPR036388">
    <property type="entry name" value="WH-like_DNA-bd_sf"/>
</dbReference>
<gene>
    <name evidence="4" type="ORF">LR394_13635</name>
</gene>
<dbReference type="SUPFAM" id="SSF46785">
    <property type="entry name" value="Winged helix' DNA-binding domain"/>
    <property type="match status" value="1"/>
</dbReference>
<feature type="domain" description="HTH iclR-type" evidence="3">
    <location>
        <begin position="10"/>
        <end position="71"/>
    </location>
</feature>
<accession>A0A9X1NBK1</accession>
<dbReference type="PROSITE" id="PS51077">
    <property type="entry name" value="HTH_ICLR"/>
    <property type="match status" value="1"/>
</dbReference>
<proteinExistence type="predicted"/>
<sequence>MTDGRPEAPLQTLSRGITALEVLAAADEALSIGELATRLGLHRSITYRIVRTLEGHGLVARDAAGDLVLGAGLATLARNVSRDLQTAALPELTVIANELGMTAFVTVLDAQEIVTLVSVEPRAAVATVAQRPGTRHALERGAPGRAIQRLVKREAGELPYETSHDEVTPGLSSVAVPLDIPGHPAAALAVVYLTGNAVDVASIGTRLFEAAELIRKDFR</sequence>
<name>A0A9X1NBK1_9ACTN</name>
<dbReference type="Gene3D" id="1.10.10.10">
    <property type="entry name" value="Winged helix-like DNA-binding domain superfamily/Winged helix DNA-binding domain"/>
    <property type="match status" value="1"/>
</dbReference>
<dbReference type="PANTHER" id="PTHR30136:SF24">
    <property type="entry name" value="HTH-TYPE TRANSCRIPTIONAL REPRESSOR ALLR"/>
    <property type="match status" value="1"/>
</dbReference>
<dbReference type="GO" id="GO:0003677">
    <property type="term" value="F:DNA binding"/>
    <property type="evidence" value="ECO:0007669"/>
    <property type="project" value="InterPro"/>
</dbReference>
<evidence type="ECO:0000256" key="2">
    <source>
        <dbReference type="ARBA" id="ARBA00023163"/>
    </source>
</evidence>
<organism evidence="4 5">
    <name type="scientific">Kineosporia babensis</name>
    <dbReference type="NCBI Taxonomy" id="499548"/>
    <lineage>
        <taxon>Bacteria</taxon>
        <taxon>Bacillati</taxon>
        <taxon>Actinomycetota</taxon>
        <taxon>Actinomycetes</taxon>
        <taxon>Kineosporiales</taxon>
        <taxon>Kineosporiaceae</taxon>
        <taxon>Kineosporia</taxon>
    </lineage>
</organism>
<dbReference type="Proteomes" id="UP001138997">
    <property type="component" value="Unassembled WGS sequence"/>
</dbReference>
<dbReference type="InterPro" id="IPR050707">
    <property type="entry name" value="HTH_MetabolicPath_Reg"/>
</dbReference>
<dbReference type="InterPro" id="IPR036390">
    <property type="entry name" value="WH_DNA-bd_sf"/>
</dbReference>
<dbReference type="InterPro" id="IPR005471">
    <property type="entry name" value="Tscrpt_reg_IclR_N"/>
</dbReference>
<dbReference type="GO" id="GO:0003700">
    <property type="term" value="F:DNA-binding transcription factor activity"/>
    <property type="evidence" value="ECO:0007669"/>
    <property type="project" value="TreeGrafter"/>
</dbReference>
<dbReference type="EMBL" id="JAJOMB010000006">
    <property type="protein sequence ID" value="MCD5311947.1"/>
    <property type="molecule type" value="Genomic_DNA"/>
</dbReference>
<keyword evidence="1" id="KW-0805">Transcription regulation</keyword>
<evidence type="ECO:0000313" key="4">
    <source>
        <dbReference type="EMBL" id="MCD5311947.1"/>
    </source>
</evidence>
<dbReference type="AlphaFoldDB" id="A0A9X1NBK1"/>